<dbReference type="Gene3D" id="1.10.510.10">
    <property type="entry name" value="Transferase(Phosphotransferase) domain 1"/>
    <property type="match status" value="1"/>
</dbReference>
<dbReference type="PROSITE" id="PS50011">
    <property type="entry name" value="PROTEIN_KINASE_DOM"/>
    <property type="match status" value="1"/>
</dbReference>
<dbReference type="InterPro" id="IPR011009">
    <property type="entry name" value="Kinase-like_dom_sf"/>
</dbReference>
<dbReference type="GO" id="GO:0004672">
    <property type="term" value="F:protein kinase activity"/>
    <property type="evidence" value="ECO:0007669"/>
    <property type="project" value="InterPro"/>
</dbReference>
<evidence type="ECO:0000313" key="3">
    <source>
        <dbReference type="Proteomes" id="UP000565441"/>
    </source>
</evidence>
<name>A0A8H5GTF9_9AGAR</name>
<dbReference type="OrthoDB" id="5987198at2759"/>
<dbReference type="SUPFAM" id="SSF56112">
    <property type="entry name" value="Protein kinase-like (PK-like)"/>
    <property type="match status" value="1"/>
</dbReference>
<dbReference type="Proteomes" id="UP000565441">
    <property type="component" value="Unassembled WGS sequence"/>
</dbReference>
<reference evidence="2 3" key="1">
    <citation type="journal article" date="2020" name="ISME J.">
        <title>Uncovering the hidden diversity of litter-decomposition mechanisms in mushroom-forming fungi.</title>
        <authorList>
            <person name="Floudas D."/>
            <person name="Bentzer J."/>
            <person name="Ahren D."/>
            <person name="Johansson T."/>
            <person name="Persson P."/>
            <person name="Tunlid A."/>
        </authorList>
    </citation>
    <scope>NUCLEOTIDE SEQUENCE [LARGE SCALE GENOMIC DNA]</scope>
    <source>
        <strain evidence="2 3">CBS 661.87</strain>
    </source>
</reference>
<dbReference type="EMBL" id="JAACJP010000050">
    <property type="protein sequence ID" value="KAF5370936.1"/>
    <property type="molecule type" value="Genomic_DNA"/>
</dbReference>
<keyword evidence="3" id="KW-1185">Reference proteome</keyword>
<dbReference type="GO" id="GO:0005524">
    <property type="term" value="F:ATP binding"/>
    <property type="evidence" value="ECO:0007669"/>
    <property type="project" value="InterPro"/>
</dbReference>
<proteinExistence type="predicted"/>
<feature type="domain" description="Protein kinase" evidence="1">
    <location>
        <begin position="60"/>
        <end position="366"/>
    </location>
</feature>
<evidence type="ECO:0000313" key="2">
    <source>
        <dbReference type="EMBL" id="KAF5370936.1"/>
    </source>
</evidence>
<protein>
    <recommendedName>
        <fullName evidence="1">Protein kinase domain-containing protein</fullName>
    </recommendedName>
</protein>
<dbReference type="AlphaFoldDB" id="A0A8H5GTF9"/>
<gene>
    <name evidence="2" type="ORF">D9615_009784</name>
</gene>
<accession>A0A8H5GTF9</accession>
<comment type="caution">
    <text evidence="2">The sequence shown here is derived from an EMBL/GenBank/DDBJ whole genome shotgun (WGS) entry which is preliminary data.</text>
</comment>
<organism evidence="2 3">
    <name type="scientific">Tricholomella constricta</name>
    <dbReference type="NCBI Taxonomy" id="117010"/>
    <lineage>
        <taxon>Eukaryota</taxon>
        <taxon>Fungi</taxon>
        <taxon>Dikarya</taxon>
        <taxon>Basidiomycota</taxon>
        <taxon>Agaricomycotina</taxon>
        <taxon>Agaricomycetes</taxon>
        <taxon>Agaricomycetidae</taxon>
        <taxon>Agaricales</taxon>
        <taxon>Tricholomatineae</taxon>
        <taxon>Lyophyllaceae</taxon>
        <taxon>Tricholomella</taxon>
    </lineage>
</organism>
<evidence type="ECO:0000259" key="1">
    <source>
        <dbReference type="PROSITE" id="PS50011"/>
    </source>
</evidence>
<sequence>MPFSQEELEEAYQQLTSGSFKLKREVFFGILNDGEQFWVDIQPFLLSRGYRLRPRYDPKWTPPWLLGSTINTDVYAYEEALSLSNGRHLNDAVRVSDGYRVVLKSIDTSKEEIPVAQFLSSPELRSDPRNHTVPILDIILLPNDDTRALLVMPQLLHFNDLPFLHLGEFTDAVRQFLEGLEFMHQHNTTHGDACYFNLMVDFTKLVPRGVHFIMPHTHDGLTWGREWNTRSSVGPLKYYFIDFGLSAHYLPEQDIMFEGPYGQDRTVPEHSLPEPYDTFKVDIYQLGNVINRMINEYDGLEPLLPIALGMTRKNPQDRISLREALEKLDQIPKKVLKRRVWKQTTPTDIRFVVRFCCANPTSRWVL</sequence>
<dbReference type="InterPro" id="IPR000719">
    <property type="entry name" value="Prot_kinase_dom"/>
</dbReference>